<dbReference type="InterPro" id="IPR003661">
    <property type="entry name" value="HisK_dim/P_dom"/>
</dbReference>
<comment type="catalytic activity">
    <reaction evidence="1">
        <text>ATP + protein L-histidine = ADP + protein N-phospho-L-histidine.</text>
        <dbReference type="EC" id="2.7.13.3"/>
    </reaction>
</comment>
<dbReference type="Proteomes" id="UP000033352">
    <property type="component" value="Unassembled WGS sequence"/>
</dbReference>
<organism evidence="17 18">
    <name type="scientific">Enterobacter sichuanensis</name>
    <dbReference type="NCBI Taxonomy" id="2071710"/>
    <lineage>
        <taxon>Bacteria</taxon>
        <taxon>Pseudomonadati</taxon>
        <taxon>Pseudomonadota</taxon>
        <taxon>Gammaproteobacteria</taxon>
        <taxon>Enterobacterales</taxon>
        <taxon>Enterobacteriaceae</taxon>
        <taxon>Enterobacter</taxon>
        <taxon>Enterobacter cloacae complex</taxon>
    </lineage>
</organism>
<keyword evidence="11 14" id="KW-1133">Transmembrane helix</keyword>
<feature type="domain" description="HAMP" evidence="16">
    <location>
        <begin position="116"/>
        <end position="170"/>
    </location>
</feature>
<dbReference type="RefSeq" id="WP_028018370.1">
    <property type="nucleotide sequence ID" value="NZ_JZYX01000054.1"/>
</dbReference>
<dbReference type="EMBL" id="JZYX01000054">
    <property type="protein sequence ID" value="KJN20492.1"/>
    <property type="molecule type" value="Genomic_DNA"/>
</dbReference>
<evidence type="ECO:0000256" key="7">
    <source>
        <dbReference type="ARBA" id="ARBA00022692"/>
    </source>
</evidence>
<proteinExistence type="predicted"/>
<dbReference type="PANTHER" id="PTHR45528">
    <property type="entry name" value="SENSOR HISTIDINE KINASE CPXA"/>
    <property type="match status" value="1"/>
</dbReference>
<dbReference type="GO" id="GO:0005524">
    <property type="term" value="F:ATP binding"/>
    <property type="evidence" value="ECO:0007669"/>
    <property type="project" value="UniProtKB-KW"/>
</dbReference>
<evidence type="ECO:0000256" key="11">
    <source>
        <dbReference type="ARBA" id="ARBA00022989"/>
    </source>
</evidence>
<dbReference type="InterPro" id="IPR050398">
    <property type="entry name" value="HssS/ArlS-like"/>
</dbReference>
<dbReference type="PRINTS" id="PR00344">
    <property type="entry name" value="BCTRLSENSOR"/>
</dbReference>
<dbReference type="Gene3D" id="3.30.565.10">
    <property type="entry name" value="Histidine kinase-like ATPase, C-terminal domain"/>
    <property type="match status" value="1"/>
</dbReference>
<evidence type="ECO:0000256" key="1">
    <source>
        <dbReference type="ARBA" id="ARBA00000085"/>
    </source>
</evidence>
<evidence type="ECO:0000313" key="18">
    <source>
        <dbReference type="Proteomes" id="UP000033352"/>
    </source>
</evidence>
<keyword evidence="6" id="KW-0808">Transferase</keyword>
<protein>
    <recommendedName>
        <fullName evidence="3">histidine kinase</fullName>
        <ecNumber evidence="3">2.7.13.3</ecNumber>
    </recommendedName>
</protein>
<evidence type="ECO:0000313" key="17">
    <source>
        <dbReference type="EMBL" id="KJN20492.1"/>
    </source>
</evidence>
<accession>A0A0F1AF73</accession>
<evidence type="ECO:0000256" key="12">
    <source>
        <dbReference type="ARBA" id="ARBA00023012"/>
    </source>
</evidence>
<dbReference type="SMART" id="SM00387">
    <property type="entry name" value="HATPase_c"/>
    <property type="match status" value="1"/>
</dbReference>
<evidence type="ECO:0000256" key="13">
    <source>
        <dbReference type="ARBA" id="ARBA00023136"/>
    </source>
</evidence>
<dbReference type="CDD" id="cd00082">
    <property type="entry name" value="HisKA"/>
    <property type="match status" value="1"/>
</dbReference>
<keyword evidence="9" id="KW-0418">Kinase</keyword>
<dbReference type="GO" id="GO:0000155">
    <property type="term" value="F:phosphorelay sensor kinase activity"/>
    <property type="evidence" value="ECO:0007669"/>
    <property type="project" value="InterPro"/>
</dbReference>
<evidence type="ECO:0000256" key="2">
    <source>
        <dbReference type="ARBA" id="ARBA00004429"/>
    </source>
</evidence>
<keyword evidence="5" id="KW-0597">Phosphoprotein</keyword>
<dbReference type="InterPro" id="IPR005467">
    <property type="entry name" value="His_kinase_dom"/>
</dbReference>
<feature type="transmembrane region" description="Helical" evidence="14">
    <location>
        <begin position="93"/>
        <end position="113"/>
    </location>
</feature>
<keyword evidence="10" id="KW-0067">ATP-binding</keyword>
<dbReference type="InterPro" id="IPR004358">
    <property type="entry name" value="Sig_transdc_His_kin-like_C"/>
</dbReference>
<evidence type="ECO:0000259" key="16">
    <source>
        <dbReference type="PROSITE" id="PS50885"/>
    </source>
</evidence>
<dbReference type="PATRIC" id="fig|1619248.3.peg.3870"/>
<reference evidence="17 18" key="1">
    <citation type="submission" date="2015-03" db="EMBL/GenBank/DDBJ databases">
        <authorList>
            <person name="McCorrison J."/>
            <person name="Sanka R."/>
            <person name="Adams M."/>
            <person name="Brinkac L."/>
            <person name="Nierman W."/>
            <person name="Sutton G."/>
            <person name="Nelson K."/>
            <person name="Kiedrowski L."/>
            <person name="Guerrero D."/>
            <person name="Bonomo R."/>
        </authorList>
    </citation>
    <scope>NUCLEOTIDE SEQUENCE [LARGE SCALE GENOMIC DNA]</scope>
    <source>
        <strain evidence="17 18">35699</strain>
    </source>
</reference>
<dbReference type="PROSITE" id="PS50109">
    <property type="entry name" value="HIS_KIN"/>
    <property type="match status" value="1"/>
</dbReference>
<dbReference type="OrthoDB" id="9804645at2"/>
<gene>
    <name evidence="17" type="ORF">SS37_20950</name>
</gene>
<sequence>MNAKNKRVSLWKWICVRVISQSIGAVVIIAFCMWLRFAIYNYWILYHEMPEDVRKEFLHLLANPNEDLYRFYSLFHYWYGFDFADPSIASADWIMLGILIIVAIPLMITLGLYMSRPLAKQFFNLVSAARKVTDGDFSVQAKIENKAPEELLALTYNFNEMTQKLTYYENELRASHIAMAHELRSPLTASIARLQGIMDGVFEPGREQLSLVMQPLVNLNRLIDDLQMLSLSQAGALSLEKYNINICDLINERLQWLKAEVSQECFTIEFESTTPVFVYADAFRIGQVVTIIIKNALRYAHSGNKLTITINHSNDKVIVGFRDYGPGVSEAFLPMMFERFSREEGSRSRNLGGSGLGLSIAMAISQEHGGSISAQNHPDGGMLFLLILPMKIVS</sequence>
<dbReference type="AlphaFoldDB" id="A0A0F1AF73"/>
<dbReference type="Gene3D" id="6.10.340.10">
    <property type="match status" value="1"/>
</dbReference>
<evidence type="ECO:0000259" key="15">
    <source>
        <dbReference type="PROSITE" id="PS50109"/>
    </source>
</evidence>
<dbReference type="SUPFAM" id="SSF47384">
    <property type="entry name" value="Homodimeric domain of signal transducing histidine kinase"/>
    <property type="match status" value="1"/>
</dbReference>
<dbReference type="InterPro" id="IPR003594">
    <property type="entry name" value="HATPase_dom"/>
</dbReference>
<feature type="transmembrane region" description="Helical" evidence="14">
    <location>
        <begin position="21"/>
        <end position="43"/>
    </location>
</feature>
<dbReference type="InterPro" id="IPR036097">
    <property type="entry name" value="HisK_dim/P_sf"/>
</dbReference>
<keyword evidence="4" id="KW-1003">Cell membrane</keyword>
<dbReference type="CDD" id="cd06225">
    <property type="entry name" value="HAMP"/>
    <property type="match status" value="1"/>
</dbReference>
<evidence type="ECO:0000256" key="9">
    <source>
        <dbReference type="ARBA" id="ARBA00022777"/>
    </source>
</evidence>
<dbReference type="PANTHER" id="PTHR45528:SF1">
    <property type="entry name" value="SENSOR HISTIDINE KINASE CPXA"/>
    <property type="match status" value="1"/>
</dbReference>
<dbReference type="InterPro" id="IPR036890">
    <property type="entry name" value="HATPase_C_sf"/>
</dbReference>
<evidence type="ECO:0000256" key="3">
    <source>
        <dbReference type="ARBA" id="ARBA00012438"/>
    </source>
</evidence>
<dbReference type="EC" id="2.7.13.3" evidence="3"/>
<dbReference type="Gene3D" id="1.10.287.130">
    <property type="match status" value="1"/>
</dbReference>
<keyword evidence="8" id="KW-0547">Nucleotide-binding</keyword>
<evidence type="ECO:0000256" key="6">
    <source>
        <dbReference type="ARBA" id="ARBA00022679"/>
    </source>
</evidence>
<feature type="domain" description="Histidine kinase" evidence="15">
    <location>
        <begin position="178"/>
        <end position="392"/>
    </location>
</feature>
<comment type="caution">
    <text evidence="17">The sequence shown here is derived from an EMBL/GenBank/DDBJ whole genome shotgun (WGS) entry which is preliminary data.</text>
</comment>
<dbReference type="PROSITE" id="PS50885">
    <property type="entry name" value="HAMP"/>
    <property type="match status" value="1"/>
</dbReference>
<comment type="subcellular location">
    <subcellularLocation>
        <location evidence="2">Cell inner membrane</location>
        <topology evidence="2">Multi-pass membrane protein</topology>
    </subcellularLocation>
</comment>
<evidence type="ECO:0000256" key="14">
    <source>
        <dbReference type="SAM" id="Phobius"/>
    </source>
</evidence>
<evidence type="ECO:0000256" key="4">
    <source>
        <dbReference type="ARBA" id="ARBA00022475"/>
    </source>
</evidence>
<evidence type="ECO:0000256" key="10">
    <source>
        <dbReference type="ARBA" id="ARBA00022840"/>
    </source>
</evidence>
<evidence type="ECO:0000256" key="5">
    <source>
        <dbReference type="ARBA" id="ARBA00022553"/>
    </source>
</evidence>
<dbReference type="InterPro" id="IPR003660">
    <property type="entry name" value="HAMP_dom"/>
</dbReference>
<dbReference type="SUPFAM" id="SSF55874">
    <property type="entry name" value="ATPase domain of HSP90 chaperone/DNA topoisomerase II/histidine kinase"/>
    <property type="match status" value="1"/>
</dbReference>
<keyword evidence="12" id="KW-0902">Two-component regulatory system</keyword>
<keyword evidence="13 14" id="KW-0472">Membrane</keyword>
<keyword evidence="7 14" id="KW-0812">Transmembrane</keyword>
<dbReference type="Pfam" id="PF02518">
    <property type="entry name" value="HATPase_c"/>
    <property type="match status" value="1"/>
</dbReference>
<dbReference type="GO" id="GO:0005886">
    <property type="term" value="C:plasma membrane"/>
    <property type="evidence" value="ECO:0007669"/>
    <property type="project" value="UniProtKB-SubCell"/>
</dbReference>
<name>A0A0F1AF73_9ENTR</name>
<evidence type="ECO:0000256" key="8">
    <source>
        <dbReference type="ARBA" id="ARBA00022741"/>
    </source>
</evidence>